<evidence type="ECO:0000256" key="1">
    <source>
        <dbReference type="ARBA" id="ARBA00004370"/>
    </source>
</evidence>
<sequence>MSTDDADTTDNNTDKADKAADASSTENPVTEGKAETAATTAKPDLAKATTETPAQTTAAAPAPAPAAESAPKSGSGLAPIITAFVAGILLVAAITAVVVFFLQAQKRGDELAAVDEATHAACAFGNSVSTYDYSKDLDRYFTNVKANATGDFLKEFDDASKALNDAMVQAQVKSWTDDVQCGYQSGDTDSAKVLVTLTQFRVNFSQTTPDRQYVVVIADLRNENGDWKVSKLDSPMLRDTGTGLPGGTAPAAPGATPAPAPAPGN</sequence>
<dbReference type="RefSeq" id="WP_355086206.1">
    <property type="nucleotide sequence ID" value="NZ_JBEXKW010000021.1"/>
</dbReference>
<feature type="compositionally biased region" description="Low complexity" evidence="3">
    <location>
        <begin position="35"/>
        <end position="72"/>
    </location>
</feature>
<dbReference type="PANTHER" id="PTHR37042:SF4">
    <property type="entry name" value="OUTER MEMBRANE PROTEIN RV1973"/>
    <property type="match status" value="1"/>
</dbReference>
<keyword evidence="4" id="KW-0812">Transmembrane</keyword>
<evidence type="ECO:0008006" key="7">
    <source>
        <dbReference type="Google" id="ProtNLM"/>
    </source>
</evidence>
<dbReference type="Proteomes" id="UP001551695">
    <property type="component" value="Unassembled WGS sequence"/>
</dbReference>
<accession>A0ABV3FMY9</accession>
<feature type="compositionally biased region" description="Pro residues" evidence="3">
    <location>
        <begin position="256"/>
        <end position="265"/>
    </location>
</feature>
<comment type="subcellular location">
    <subcellularLocation>
        <location evidence="1">Membrane</location>
    </subcellularLocation>
</comment>
<evidence type="ECO:0000313" key="6">
    <source>
        <dbReference type="Proteomes" id="UP001551695"/>
    </source>
</evidence>
<feature type="transmembrane region" description="Helical" evidence="4">
    <location>
        <begin position="80"/>
        <end position="102"/>
    </location>
</feature>
<feature type="region of interest" description="Disordered" evidence="3">
    <location>
        <begin position="231"/>
        <end position="265"/>
    </location>
</feature>
<protein>
    <recommendedName>
        <fullName evidence="7">Mce-associated membrane protein</fullName>
    </recommendedName>
</protein>
<keyword evidence="6" id="KW-1185">Reference proteome</keyword>
<reference evidence="5 6" key="1">
    <citation type="submission" date="2024-06" db="EMBL/GenBank/DDBJ databases">
        <title>The Natural Products Discovery Center: Release of the First 8490 Sequenced Strains for Exploring Actinobacteria Biosynthetic Diversity.</title>
        <authorList>
            <person name="Kalkreuter E."/>
            <person name="Kautsar S.A."/>
            <person name="Yang D."/>
            <person name="Bader C.D."/>
            <person name="Teijaro C.N."/>
            <person name="Fluegel L."/>
            <person name="Davis C.M."/>
            <person name="Simpson J.R."/>
            <person name="Lauterbach L."/>
            <person name="Steele A.D."/>
            <person name="Gui C."/>
            <person name="Meng S."/>
            <person name="Li G."/>
            <person name="Viehrig K."/>
            <person name="Ye F."/>
            <person name="Su P."/>
            <person name="Kiefer A.F."/>
            <person name="Nichols A."/>
            <person name="Cepeda A.J."/>
            <person name="Yan W."/>
            <person name="Fan B."/>
            <person name="Jiang Y."/>
            <person name="Adhikari A."/>
            <person name="Zheng C.-J."/>
            <person name="Schuster L."/>
            <person name="Cowan T.M."/>
            <person name="Smanski M.J."/>
            <person name="Chevrette M.G."/>
            <person name="De Carvalho L.P.S."/>
            <person name="Shen B."/>
        </authorList>
    </citation>
    <scope>NUCLEOTIDE SEQUENCE [LARGE SCALE GENOMIC DNA]</scope>
    <source>
        <strain evidence="5 6">NPDC050403</strain>
    </source>
</reference>
<evidence type="ECO:0000313" key="5">
    <source>
        <dbReference type="EMBL" id="MEV0706713.1"/>
    </source>
</evidence>
<evidence type="ECO:0000256" key="3">
    <source>
        <dbReference type="SAM" id="MobiDB-lite"/>
    </source>
</evidence>
<keyword evidence="2 4" id="KW-0472">Membrane</keyword>
<comment type="caution">
    <text evidence="5">The sequence shown here is derived from an EMBL/GenBank/DDBJ whole genome shotgun (WGS) entry which is preliminary data.</text>
</comment>
<proteinExistence type="predicted"/>
<organism evidence="5 6">
    <name type="scientific">Nocardia aurea</name>
    <dbReference type="NCBI Taxonomy" id="2144174"/>
    <lineage>
        <taxon>Bacteria</taxon>
        <taxon>Bacillati</taxon>
        <taxon>Actinomycetota</taxon>
        <taxon>Actinomycetes</taxon>
        <taxon>Mycobacteriales</taxon>
        <taxon>Nocardiaceae</taxon>
        <taxon>Nocardia</taxon>
    </lineage>
</organism>
<name>A0ABV3FMY9_9NOCA</name>
<feature type="region of interest" description="Disordered" evidence="3">
    <location>
        <begin position="1"/>
        <end position="72"/>
    </location>
</feature>
<dbReference type="EMBL" id="JBFAKC010000002">
    <property type="protein sequence ID" value="MEV0706713.1"/>
    <property type="molecule type" value="Genomic_DNA"/>
</dbReference>
<evidence type="ECO:0000256" key="2">
    <source>
        <dbReference type="ARBA" id="ARBA00023136"/>
    </source>
</evidence>
<evidence type="ECO:0000256" key="4">
    <source>
        <dbReference type="SAM" id="Phobius"/>
    </source>
</evidence>
<gene>
    <name evidence="5" type="ORF">AB0I48_04030</name>
</gene>
<dbReference type="PANTHER" id="PTHR37042">
    <property type="entry name" value="OUTER MEMBRANE PROTEIN RV1973"/>
    <property type="match status" value="1"/>
</dbReference>
<keyword evidence="4" id="KW-1133">Transmembrane helix</keyword>